<dbReference type="EMBL" id="CP002009">
    <property type="protein sequence ID" value="ADG13660.1"/>
    <property type="molecule type" value="Genomic_DNA"/>
</dbReference>
<proteinExistence type="predicted"/>
<dbReference type="RefSeq" id="WP_013100405.1">
    <property type="nucleotide sequence ID" value="NC_014122.1"/>
</dbReference>
<dbReference type="eggNOG" id="arCOG02610">
    <property type="taxonomic scope" value="Archaea"/>
</dbReference>
<dbReference type="HOGENOM" id="CLU_070251_1_1_2"/>
<dbReference type="Pfam" id="PF02616">
    <property type="entry name" value="SMC_ScpA"/>
    <property type="match status" value="1"/>
</dbReference>
<dbReference type="Gene3D" id="6.10.250.2410">
    <property type="match status" value="1"/>
</dbReference>
<dbReference type="InterPro" id="IPR023093">
    <property type="entry name" value="ScpA-like_C"/>
</dbReference>
<dbReference type="Proteomes" id="UP000002061">
    <property type="component" value="Chromosome"/>
</dbReference>
<dbReference type="PANTHER" id="PTHR33969">
    <property type="entry name" value="SEGREGATION AND CONDENSATION PROTEIN A"/>
    <property type="match status" value="1"/>
</dbReference>
<evidence type="ECO:0000256" key="1">
    <source>
        <dbReference type="SAM" id="Coils"/>
    </source>
</evidence>
<evidence type="ECO:0000313" key="2">
    <source>
        <dbReference type="EMBL" id="ADG13660.1"/>
    </source>
</evidence>
<dbReference type="InterPro" id="IPR003768">
    <property type="entry name" value="ScpA"/>
</dbReference>
<dbReference type="OrthoDB" id="53244at2157"/>
<feature type="coiled-coil region" evidence="1">
    <location>
        <begin position="77"/>
        <end position="115"/>
    </location>
</feature>
<dbReference type="AlphaFoldDB" id="D5VSV7"/>
<dbReference type="GeneID" id="9132018"/>
<dbReference type="KEGG" id="mif:Metin_1002"/>
<dbReference type="Gene3D" id="1.10.10.580">
    <property type="entry name" value="Structural maintenance of chromosome 1. Chain E"/>
    <property type="match status" value="1"/>
</dbReference>
<accession>D5VSV7</accession>
<gene>
    <name evidence="2" type="ordered locus">Metin_1002</name>
</gene>
<organism evidence="2 3">
    <name type="scientific">Methanocaldococcus infernus (strain DSM 11812 / JCM 15783 / ME)</name>
    <dbReference type="NCBI Taxonomy" id="573063"/>
    <lineage>
        <taxon>Archaea</taxon>
        <taxon>Methanobacteriati</taxon>
        <taxon>Methanobacteriota</taxon>
        <taxon>Methanomada group</taxon>
        <taxon>Methanococci</taxon>
        <taxon>Methanococcales</taxon>
        <taxon>Methanocaldococcaceae</taxon>
        <taxon>Methanocaldococcus</taxon>
    </lineage>
</organism>
<evidence type="ECO:0000313" key="3">
    <source>
        <dbReference type="Proteomes" id="UP000002061"/>
    </source>
</evidence>
<sequence length="200" mass="24051">MDVELWVRIVKEGIRKKRLNPWDVNIGEVAEYYINKIKELKKFDIRLGADLVLVGAILLRMKSESLYNSFEDKKEEKKRKRRKKISEEELIENVKKELKKIKKNNKRKKKKMEEKSYIVEELVNEMLEEDDVDELINFLLSLIKNEKIIIFQEKFKNRDEKIKYFLPALCLANDNLIEIQQEEMFKELILKLKEGKDGLF</sequence>
<name>D5VSV7_METIM</name>
<protein>
    <submittedName>
        <fullName evidence="2">Chromosome segregation and condensation protein ScpA</fullName>
    </submittedName>
</protein>
<keyword evidence="1" id="KW-0175">Coiled coil</keyword>
<dbReference type="PANTHER" id="PTHR33969:SF2">
    <property type="entry name" value="SEGREGATION AND CONDENSATION PROTEIN A"/>
    <property type="match status" value="1"/>
</dbReference>
<keyword evidence="3" id="KW-1185">Reference proteome</keyword>
<dbReference type="STRING" id="573063.Metin_1002"/>
<reference evidence="2" key="1">
    <citation type="submission" date="2010-04" db="EMBL/GenBank/DDBJ databases">
        <title>Complete sequence of Methanocaldococcus infernus ME.</title>
        <authorList>
            <consortium name="US DOE Joint Genome Institute"/>
            <person name="Lucas S."/>
            <person name="Copeland A."/>
            <person name="Lapidus A."/>
            <person name="Cheng J.-F."/>
            <person name="Bruce D."/>
            <person name="Goodwin L."/>
            <person name="Pitluck S."/>
            <person name="Munk A.C."/>
            <person name="Detter J.C."/>
            <person name="Han C."/>
            <person name="Tapia R."/>
            <person name="Land M."/>
            <person name="Hauser L."/>
            <person name="Kyrpides N."/>
            <person name="Mikhailova N."/>
            <person name="Sieprawska-Lupa M."/>
            <person name="Whitman W.B."/>
            <person name="Woyke T."/>
        </authorList>
    </citation>
    <scope>NUCLEOTIDE SEQUENCE [LARGE SCALE GENOMIC DNA]</scope>
    <source>
        <strain evidence="2">ME</strain>
    </source>
</reference>